<proteinExistence type="inferred from homology"/>
<accession>A0A8H5S177</accession>
<dbReference type="InterPro" id="IPR008040">
    <property type="entry name" value="Hydant_A_N"/>
</dbReference>
<dbReference type="Pfam" id="PF00561">
    <property type="entry name" value="Abhydrolase_1"/>
    <property type="match status" value="1"/>
</dbReference>
<comment type="caution">
    <text evidence="7">The sequence shown here is derived from an EMBL/GenBank/DDBJ whole genome shotgun (WGS) entry which is preliminary data.</text>
</comment>
<gene>
    <name evidence="7" type="ORF">FTJAE_3223</name>
</gene>
<dbReference type="Pfam" id="PF01968">
    <property type="entry name" value="Hydantoinase_A"/>
    <property type="match status" value="1"/>
</dbReference>
<reference evidence="7 8" key="1">
    <citation type="submission" date="2020-05" db="EMBL/GenBank/DDBJ databases">
        <title>Identification and distribution of gene clusters putatively required for synthesis of sphingolipid metabolism inhibitors in phylogenetically diverse species of the filamentous fungus Fusarium.</title>
        <authorList>
            <person name="Kim H.-S."/>
            <person name="Busman M."/>
            <person name="Brown D.W."/>
            <person name="Divon H."/>
            <person name="Uhlig S."/>
            <person name="Proctor R.H."/>
        </authorList>
    </citation>
    <scope>NUCLEOTIDE SEQUENCE [LARGE SCALE GENOMIC DNA]</scope>
    <source>
        <strain evidence="7 8">NRRL 66243</strain>
    </source>
</reference>
<protein>
    <submittedName>
        <fullName evidence="7">Hydantoinase b oxoprolinase</fullName>
    </submittedName>
</protein>
<keyword evidence="8" id="KW-1185">Reference proteome</keyword>
<evidence type="ECO:0000256" key="1">
    <source>
        <dbReference type="ARBA" id="ARBA00010403"/>
    </source>
</evidence>
<dbReference type="Pfam" id="PF02538">
    <property type="entry name" value="Hydantoinase_B"/>
    <property type="match status" value="1"/>
</dbReference>
<evidence type="ECO:0000259" key="6">
    <source>
        <dbReference type="Pfam" id="PF19278"/>
    </source>
</evidence>
<dbReference type="GeneID" id="59301768"/>
<dbReference type="InterPro" id="IPR029058">
    <property type="entry name" value="AB_hydrolase_fold"/>
</dbReference>
<feature type="domain" description="Hydantoinase/oxoprolinase N-terminal" evidence="5">
    <location>
        <begin position="249"/>
        <end position="463"/>
    </location>
</feature>
<evidence type="ECO:0000259" key="5">
    <source>
        <dbReference type="Pfam" id="PF05378"/>
    </source>
</evidence>
<dbReference type="Proteomes" id="UP000530670">
    <property type="component" value="Unassembled WGS sequence"/>
</dbReference>
<dbReference type="SUPFAM" id="SSF53474">
    <property type="entry name" value="alpha/beta-Hydrolases"/>
    <property type="match status" value="1"/>
</dbReference>
<dbReference type="InterPro" id="IPR045079">
    <property type="entry name" value="Oxoprolinase-like"/>
</dbReference>
<evidence type="ECO:0000259" key="3">
    <source>
        <dbReference type="Pfam" id="PF01968"/>
    </source>
</evidence>
<evidence type="ECO:0000259" key="4">
    <source>
        <dbReference type="Pfam" id="PF02538"/>
    </source>
</evidence>
<name>A0A8H5S177_9HYPO</name>
<dbReference type="Pfam" id="PF19278">
    <property type="entry name" value="Hydant_A_C"/>
    <property type="match status" value="1"/>
</dbReference>
<dbReference type="PANTHER" id="PTHR11365">
    <property type="entry name" value="5-OXOPROLINASE RELATED"/>
    <property type="match status" value="1"/>
</dbReference>
<evidence type="ECO:0000313" key="8">
    <source>
        <dbReference type="Proteomes" id="UP000530670"/>
    </source>
</evidence>
<evidence type="ECO:0000259" key="2">
    <source>
        <dbReference type="Pfam" id="PF00561"/>
    </source>
</evidence>
<organism evidence="7 8">
    <name type="scientific">Fusarium tjaetaba</name>
    <dbReference type="NCBI Taxonomy" id="1567544"/>
    <lineage>
        <taxon>Eukaryota</taxon>
        <taxon>Fungi</taxon>
        <taxon>Dikarya</taxon>
        <taxon>Ascomycota</taxon>
        <taxon>Pezizomycotina</taxon>
        <taxon>Sordariomycetes</taxon>
        <taxon>Hypocreomycetidae</taxon>
        <taxon>Hypocreales</taxon>
        <taxon>Nectriaceae</taxon>
        <taxon>Fusarium</taxon>
        <taxon>Fusarium fujikuroi species complex</taxon>
    </lineage>
</organism>
<dbReference type="GO" id="GO:0005829">
    <property type="term" value="C:cytosol"/>
    <property type="evidence" value="ECO:0007669"/>
    <property type="project" value="TreeGrafter"/>
</dbReference>
<dbReference type="OrthoDB" id="3643at2759"/>
<feature type="domain" description="Hydantoinase A/oxoprolinase" evidence="3">
    <location>
        <begin position="483"/>
        <end position="773"/>
    </location>
</feature>
<dbReference type="EMBL" id="JAAQRI010000063">
    <property type="protein sequence ID" value="KAF5643423.1"/>
    <property type="molecule type" value="Genomic_DNA"/>
</dbReference>
<dbReference type="RefSeq" id="XP_037209615.1">
    <property type="nucleotide sequence ID" value="XM_037349498.1"/>
</dbReference>
<comment type="similarity">
    <text evidence="1">Belongs to the oxoprolinase family.</text>
</comment>
<dbReference type="GO" id="GO:0006749">
    <property type="term" value="P:glutathione metabolic process"/>
    <property type="evidence" value="ECO:0007669"/>
    <property type="project" value="TreeGrafter"/>
</dbReference>
<dbReference type="InterPro" id="IPR003692">
    <property type="entry name" value="Hydantoinase_B"/>
</dbReference>
<evidence type="ECO:0000313" key="7">
    <source>
        <dbReference type="EMBL" id="KAF5643423.1"/>
    </source>
</evidence>
<dbReference type="InterPro" id="IPR002821">
    <property type="entry name" value="Hydantoinase_A"/>
</dbReference>
<dbReference type="Gene3D" id="3.40.50.1820">
    <property type="entry name" value="alpha/beta hydrolase"/>
    <property type="match status" value="1"/>
</dbReference>
<dbReference type="PANTHER" id="PTHR11365:SF2">
    <property type="entry name" value="5-OXOPROLINASE"/>
    <property type="match status" value="1"/>
</dbReference>
<feature type="domain" description="AB hydrolase-1" evidence="2">
    <location>
        <begin position="23"/>
        <end position="247"/>
    </location>
</feature>
<dbReference type="Pfam" id="PF05378">
    <property type="entry name" value="Hydant_A_N"/>
    <property type="match status" value="1"/>
</dbReference>
<dbReference type="GO" id="GO:0017168">
    <property type="term" value="F:5-oxoprolinase (ATP-hydrolyzing) activity"/>
    <property type="evidence" value="ECO:0007669"/>
    <property type="project" value="TreeGrafter"/>
</dbReference>
<feature type="domain" description="Acetophenone carboxylase-like C-terminal" evidence="6">
    <location>
        <begin position="787"/>
        <end position="950"/>
    </location>
</feature>
<sequence>MVEFITANGAQLAYELSGPKDAPLMITLHGGRGMGDHRSDYKVYSRLNDRIRVLSFDFRGHGQSSRTKPYTFKQIVDDVEAVRQYFSGPDDKVIICGGSFGGFLAQQYAITYPSKVSYLILRGTAASHHHEDGAIKTLEARISKVPSFSKEMLRDKVFGAYDDDEDFRLVHFAMMPLYREDYDANAGLKACRDTVYVAESHNDLYSENEKYFDYVDQLGSIQAKTLVVVGDQDWICPPGTKVSMTGDIRVSIDRGGTFCDVIATGADGDKPFIFKLLSEDPSNYLDAPTEALRRVLEKYTGRVISVGEKLDASRIASCRIGTTVATNALLTGNGERFAFVTTKGFKDVCVIGDQSRPELFNLEIRKPAALHSTVVEVDERITIEDYDLNPHKKSTANIEGDPDLVRTPSGEVIRILKRPDERVVRQQLEALHEEGYTSLAVCFMHAYLFPDHENMVARIAKDVGFTFVTISSESSPVINFLRRSNSTCSEAYLYPIIRRYIDNFEAGFKRPPQRVDFMCSDGGLKQSDKFRGNEALLSGSAGGVVGTAKCFDVDERTPVIGFDMGGTSTDVSRYDGKYDFLQQTTIAGRTINLSMLNIATVAAGGGSVLFARNGLLAVGPESAGAHPGPACYRKGGPLTVTDANLFLGRLVLSSFPAIFGESGDQELDIEVVSHSFEHITRDFNRQTSQNLTPEEVALGFLNIANETMSRPIRNATEARGFAPESHDLVSFGGAGGQHACAIADKLGINRVVIHKLSSLLSAHGIAHAELQHEVLEPFAAELDEKAMVGVETLLSALKSKVIEELVCQKASEQSLVFDEVLVLKYFGTDTNLSISKPADGDYAAAFTAMHLREFAFSMNRPIIIESVKVRGSGSTGALSHETSASKELASSKRTVFSDYTARQKVYLDGSWQDTRVFRLCDVPEGSLINGPAIIIDETQTILVEPLFEAHVLANYVILERTLSEEHSPMPFSGTLSTSKETLSPIQLSVFAHRFMAIAEQMGNTLQRTSISSSIKERLDFSCAIFSPEGKLVANAPHIPIHLGSMQFAVQAQHRHWNGRLKPGDVLLTNHPSWGGTHLPDLTVVTPVFVGDRIAFYVASRGHHTDIGGMGITSMMPESRSLWEEGIIVSSMKIVSSGEFLESEVRAAFEKVGTYPGCSATRRIQDNISDLKAQTSANQRGITLLQNLCNEYSLEVVHKYMTGIQHNSELAVREFFKKLAQEHPGPLSATDYLDDGTAMKVRISIDKNTGSAIYDFAGSGPQLWGNYNCPISITHSAIIYSIRCLVNLDIPLNEGCLAPCDIRVPAGSILDPTPTVAICGSTLASQRVIDLVLRAFGRFGASQGCANALGWGMGGKNLLTGEIEPGWNYGESIGGGVGAGEGYNGESGVHVHSTNTRQTDSEVIEKRTAVLVRRYGIREGSGGSGRWRGGDGIVREIEARANLKFSILSDRRVYRPYGMAGGHGGQKGKNLAFKFNEVHELEAINLGGKAIVQLEPGEYIQVNTPGGGGYGTPGDEVDVFGEPLPLDEPYRPIYEQGENPVWGWVLVNYASYGVQFFLPNGKSYGQILLGGSTGTDIPLRWQPFEKPPDLESFSVDSVDIRRLQELMDVFRQDPEYLKAFIHMIGESLAFSKDMDPSYSESLASITGRCLALVDFGVSLELAQKPRENQSTINDALPQIALQDYKFPCIFGDVEHRDDGMVGQNYPFLQPQYADPLELTRSLFVEPEDALNSGTVDRMSSEFRKETSKSLSIFTAIINPYTPFHMRTAGLLPTKALEIPPWTIKKALEKMDVFFPTGPVLSLDPTLGKPVSSPTDTAIVQQSQVRGSGEEIAKPRMAVPAPPVGTWTWLQPMLNEKEVTTTYKEIETDGFERIEEDNILRVNNGQPLTALEGLLCMSRDNDRKKV</sequence>
<feature type="domain" description="Hydantoinase B/oxoprolinase" evidence="4">
    <location>
        <begin position="984"/>
        <end position="1512"/>
    </location>
</feature>
<dbReference type="InterPro" id="IPR049517">
    <property type="entry name" value="ACX-like_C"/>
</dbReference>
<dbReference type="InterPro" id="IPR000073">
    <property type="entry name" value="AB_hydrolase_1"/>
</dbReference>